<name>A0ABQ1L4K9_9RHOB</name>
<gene>
    <name evidence="1" type="ORF">GCM10011363_39840</name>
</gene>
<dbReference type="SUPFAM" id="SSF101327">
    <property type="entry name" value="YgfB-like"/>
    <property type="match status" value="1"/>
</dbReference>
<reference evidence="2" key="1">
    <citation type="journal article" date="2019" name="Int. J. Syst. Evol. Microbiol.">
        <title>The Global Catalogue of Microorganisms (GCM) 10K type strain sequencing project: providing services to taxonomists for standard genome sequencing and annotation.</title>
        <authorList>
            <consortium name="The Broad Institute Genomics Platform"/>
            <consortium name="The Broad Institute Genome Sequencing Center for Infectious Disease"/>
            <person name="Wu L."/>
            <person name="Ma J."/>
        </authorList>
    </citation>
    <scope>NUCLEOTIDE SEQUENCE [LARGE SCALE GENOMIC DNA]</scope>
    <source>
        <strain evidence="2">CGMCC 1.12478</strain>
    </source>
</reference>
<dbReference type="InterPro" id="IPR011978">
    <property type="entry name" value="YgfB-like"/>
</dbReference>
<sequence length="694" mass="75447">MEMIEACLMDRPTTDNQRSTLLWVNRWALPLSNDADAVLGLVDALSADESGCADDCLILLSRVLDEARMNIENDERGAADFFEVLAAGLVERADADELDAGNCFGISQAYLRAGLTPPDQLRSATDAFVDVFATGEPVELPDVGELVDELVPDGSTPFEMYTGLREMLGAMQSEVTTTILTQMIGQGAPRMSTVGRYFLLDPVAEMRDAAIRGFELLVEHAKIDAALLSDFIRVRNWIPNGRALDKLINTVLRREPSGGTVPQPWQLHRVMTSLPDGTGSQSIIGICSRGNTRAVAAVMIKAGHGIKDAYVIPCASRNDQKMMVEQIEHAMAMYDVSPSYLACAFGVALGDGLERGRVTAPGFLDVAPMFGVSDVTPQSGAHDAMLAAIDPLGELAALSANRRSRLIGKSRDWFSEYDITSSWFMSDASLMAALEQARTEASAKKIVAGHLEIKREFWAKLFARSALILSHDSTAAPDAWLSFAAVAQAIDSGRETKKIPVFEDILEHTLFVAAERAMEDLEAEGAWDDEEVGPAAIAPEQKGELAKLLKGSQLKPDQIDGYLTAVLIAPEFMSPNAWLMPLMQGVEVKGQGSIQRILDIIMVRFGALNEAVLLGEIGSDLRDLPTKQFQAWAEGFAQAVDGVKGAWPKRSISRDDKQVVDMIRGAATEDLTPTLKPLLPSWLQATALKWREDV</sequence>
<keyword evidence="2" id="KW-1185">Reference proteome</keyword>
<evidence type="ECO:0008006" key="3">
    <source>
        <dbReference type="Google" id="ProtNLM"/>
    </source>
</evidence>
<comment type="caution">
    <text evidence="1">The sequence shown here is derived from an EMBL/GenBank/DDBJ whole genome shotgun (WGS) entry which is preliminary data.</text>
</comment>
<organism evidence="1 2">
    <name type="scientific">Marivita lacus</name>
    <dbReference type="NCBI Taxonomy" id="1323742"/>
    <lineage>
        <taxon>Bacteria</taxon>
        <taxon>Pseudomonadati</taxon>
        <taxon>Pseudomonadota</taxon>
        <taxon>Alphaproteobacteria</taxon>
        <taxon>Rhodobacterales</taxon>
        <taxon>Roseobacteraceae</taxon>
        <taxon>Marivita</taxon>
    </lineage>
</organism>
<evidence type="ECO:0000313" key="2">
    <source>
        <dbReference type="Proteomes" id="UP000645462"/>
    </source>
</evidence>
<dbReference type="EMBL" id="BMFC01000016">
    <property type="protein sequence ID" value="GGC19188.1"/>
    <property type="molecule type" value="Genomic_DNA"/>
</dbReference>
<accession>A0ABQ1L4K9</accession>
<dbReference type="InterPro" id="IPR036255">
    <property type="entry name" value="YgfB-like_sf"/>
</dbReference>
<dbReference type="RefSeq" id="WP_188483852.1">
    <property type="nucleotide sequence ID" value="NZ_BMFC01000016.1"/>
</dbReference>
<evidence type="ECO:0000313" key="1">
    <source>
        <dbReference type="EMBL" id="GGC19188.1"/>
    </source>
</evidence>
<dbReference type="Proteomes" id="UP000645462">
    <property type="component" value="Unassembled WGS sequence"/>
</dbReference>
<proteinExistence type="predicted"/>
<dbReference type="Pfam" id="PF03695">
    <property type="entry name" value="UPF0149"/>
    <property type="match status" value="1"/>
</dbReference>
<protein>
    <recommendedName>
        <fullName evidence="3">YecA family protein</fullName>
    </recommendedName>
</protein>